<feature type="transmembrane region" description="Helical" evidence="1">
    <location>
        <begin position="20"/>
        <end position="44"/>
    </location>
</feature>
<evidence type="ECO:0000313" key="2">
    <source>
        <dbReference type="EMBL" id="OQR41703.1"/>
    </source>
</evidence>
<comment type="caution">
    <text evidence="2">The sequence shown here is derived from an EMBL/GenBank/DDBJ whole genome shotgun (WGS) entry which is preliminary data.</text>
</comment>
<dbReference type="Proteomes" id="UP000192599">
    <property type="component" value="Unassembled WGS sequence"/>
</dbReference>
<reference evidence="2 3" key="1">
    <citation type="submission" date="2017-04" db="EMBL/GenBank/DDBJ databases">
        <title>Accumulation and expression of multiple antibiotic resistance genes in Arcobacter cryaerophilus that thrives in sewage.</title>
        <authorList>
            <person name="Millar J.A."/>
            <person name="Raghavan R."/>
        </authorList>
    </citation>
    <scope>NUCLEOTIDE SEQUENCE [LARGE SCALE GENOMIC DNA]</scope>
    <source>
        <strain evidence="2 3">AZT-1</strain>
    </source>
</reference>
<name>A0A1V9VCP7_9BACT</name>
<dbReference type="EMBL" id="LNTC01000034">
    <property type="protein sequence ID" value="OQR41703.1"/>
    <property type="molecule type" value="Genomic_DNA"/>
</dbReference>
<keyword evidence="1" id="KW-0472">Membrane</keyword>
<evidence type="ECO:0000313" key="3">
    <source>
        <dbReference type="Proteomes" id="UP000192599"/>
    </source>
</evidence>
<organism evidence="2 3">
    <name type="scientific">Aliarcobacter cryaerophilus</name>
    <dbReference type="NCBI Taxonomy" id="28198"/>
    <lineage>
        <taxon>Bacteria</taxon>
        <taxon>Pseudomonadati</taxon>
        <taxon>Campylobacterota</taxon>
        <taxon>Epsilonproteobacteria</taxon>
        <taxon>Campylobacterales</taxon>
        <taxon>Arcobacteraceae</taxon>
        <taxon>Aliarcobacter</taxon>
    </lineage>
</organism>
<gene>
    <name evidence="2" type="ORF">AS859_04235</name>
</gene>
<keyword evidence="1" id="KW-0812">Transmembrane</keyword>
<evidence type="ECO:0008006" key="4">
    <source>
        <dbReference type="Google" id="ProtNLM"/>
    </source>
</evidence>
<accession>A0A1V9VCP7</accession>
<dbReference type="RefSeq" id="WP_081560517.1">
    <property type="nucleotide sequence ID" value="NZ_JAMXDN010000006.1"/>
</dbReference>
<proteinExistence type="predicted"/>
<dbReference type="AlphaFoldDB" id="A0A1V9VCP7"/>
<dbReference type="Pfam" id="PF13179">
    <property type="entry name" value="DUF4006"/>
    <property type="match status" value="1"/>
</dbReference>
<dbReference type="InterPro" id="IPR025065">
    <property type="entry name" value="DUF4006"/>
</dbReference>
<evidence type="ECO:0000256" key="1">
    <source>
        <dbReference type="SAM" id="Phobius"/>
    </source>
</evidence>
<protein>
    <recommendedName>
        <fullName evidence="4">DUF4006 domain-containing protein</fullName>
    </recommendedName>
</protein>
<keyword evidence="1" id="KW-1133">Transmembrane helix</keyword>
<sequence>MANNTQMNENERGIFALNGITGMLVAVVLLLVILATLVTNAVLIQQRESTNAYKINQDLQGLKANSPENHKQYEIVGNKK</sequence>